<evidence type="ECO:0000256" key="5">
    <source>
        <dbReference type="ARBA" id="ARBA00022989"/>
    </source>
</evidence>
<evidence type="ECO:0000256" key="6">
    <source>
        <dbReference type="ARBA" id="ARBA00023136"/>
    </source>
</evidence>
<dbReference type="InterPro" id="IPR051809">
    <property type="entry name" value="Plant_receptor-like_S/T_kinase"/>
</dbReference>
<dbReference type="InterPro" id="IPR000719">
    <property type="entry name" value="Prot_kinase_dom"/>
</dbReference>
<protein>
    <submittedName>
        <fullName evidence="8">Protein kinase domain-containing protein</fullName>
    </submittedName>
</protein>
<dbReference type="PANTHER" id="PTHR27008:SF585">
    <property type="entry name" value="PROTEIN KINASE DOMAIN-CONTAINING PROTEIN"/>
    <property type="match status" value="1"/>
</dbReference>
<keyword evidence="8" id="KW-0808">Transferase</keyword>
<keyword evidence="2" id="KW-0433">Leucine-rich repeat</keyword>
<reference evidence="9" key="1">
    <citation type="submission" date="2024-07" db="EMBL/GenBank/DDBJ databases">
        <title>Two chromosome-level genome assemblies of Korean endemic species Abeliophyllum distichum and Forsythia ovata (Oleaceae).</title>
        <authorList>
            <person name="Jang H."/>
        </authorList>
    </citation>
    <scope>NUCLEOTIDE SEQUENCE [LARGE SCALE GENOMIC DNA]</scope>
</reference>
<evidence type="ECO:0000256" key="1">
    <source>
        <dbReference type="ARBA" id="ARBA00004370"/>
    </source>
</evidence>
<keyword evidence="6" id="KW-0472">Membrane</keyword>
<keyword evidence="5" id="KW-1133">Transmembrane helix</keyword>
<dbReference type="SUPFAM" id="SSF56112">
    <property type="entry name" value="Protein kinase-like (PK-like)"/>
    <property type="match status" value="1"/>
</dbReference>
<dbReference type="GO" id="GO:0016301">
    <property type="term" value="F:kinase activity"/>
    <property type="evidence" value="ECO:0007669"/>
    <property type="project" value="UniProtKB-KW"/>
</dbReference>
<dbReference type="PANTHER" id="PTHR27008">
    <property type="entry name" value="OS04G0122200 PROTEIN"/>
    <property type="match status" value="1"/>
</dbReference>
<dbReference type="Proteomes" id="UP001604336">
    <property type="component" value="Unassembled WGS sequence"/>
</dbReference>
<dbReference type="PROSITE" id="PS50011">
    <property type="entry name" value="PROTEIN_KINASE_DOM"/>
    <property type="match status" value="1"/>
</dbReference>
<feature type="domain" description="Protein kinase" evidence="7">
    <location>
        <begin position="1"/>
        <end position="114"/>
    </location>
</feature>
<comment type="caution">
    <text evidence="8">The sequence shown here is derived from an EMBL/GenBank/DDBJ whole genome shotgun (WGS) entry which is preliminary data.</text>
</comment>
<accession>A0ABD1UJY0</accession>
<organism evidence="8 9">
    <name type="scientific">Abeliophyllum distichum</name>
    <dbReference type="NCBI Taxonomy" id="126358"/>
    <lineage>
        <taxon>Eukaryota</taxon>
        <taxon>Viridiplantae</taxon>
        <taxon>Streptophyta</taxon>
        <taxon>Embryophyta</taxon>
        <taxon>Tracheophyta</taxon>
        <taxon>Spermatophyta</taxon>
        <taxon>Magnoliopsida</taxon>
        <taxon>eudicotyledons</taxon>
        <taxon>Gunneridae</taxon>
        <taxon>Pentapetalae</taxon>
        <taxon>asterids</taxon>
        <taxon>lamiids</taxon>
        <taxon>Lamiales</taxon>
        <taxon>Oleaceae</taxon>
        <taxon>Forsythieae</taxon>
        <taxon>Abeliophyllum</taxon>
    </lineage>
</organism>
<keyword evidence="8" id="KW-0418">Kinase</keyword>
<dbReference type="Gene3D" id="1.10.510.10">
    <property type="entry name" value="Transferase(Phosphotransferase) domain 1"/>
    <property type="match status" value="1"/>
</dbReference>
<evidence type="ECO:0000256" key="4">
    <source>
        <dbReference type="ARBA" id="ARBA00022737"/>
    </source>
</evidence>
<keyword evidence="9" id="KW-1185">Reference proteome</keyword>
<gene>
    <name evidence="8" type="ORF">Adt_10286</name>
</gene>
<keyword evidence="3" id="KW-0812">Transmembrane</keyword>
<keyword evidence="4" id="KW-0677">Repeat</keyword>
<sequence length="114" mass="12625">MIATIKVFNLDLEGANKSFDTECYILCNIRHINLVKPSNTVLNANLIAHVADFGIAKLFTEDQRISLTKTFSTIGYMAPETLGHPVLRSTVFSLHCGPKANPTCRTQTQLNMTL</sequence>
<dbReference type="EMBL" id="JBFOLK010000003">
    <property type="protein sequence ID" value="KAL2525232.1"/>
    <property type="molecule type" value="Genomic_DNA"/>
</dbReference>
<comment type="subcellular location">
    <subcellularLocation>
        <location evidence="1">Membrane</location>
    </subcellularLocation>
</comment>
<evidence type="ECO:0000313" key="9">
    <source>
        <dbReference type="Proteomes" id="UP001604336"/>
    </source>
</evidence>
<dbReference type="AlphaFoldDB" id="A0ABD1UJY0"/>
<evidence type="ECO:0000256" key="2">
    <source>
        <dbReference type="ARBA" id="ARBA00022614"/>
    </source>
</evidence>
<evidence type="ECO:0000313" key="8">
    <source>
        <dbReference type="EMBL" id="KAL2525232.1"/>
    </source>
</evidence>
<proteinExistence type="predicted"/>
<name>A0ABD1UJY0_9LAMI</name>
<evidence type="ECO:0000259" key="7">
    <source>
        <dbReference type="PROSITE" id="PS50011"/>
    </source>
</evidence>
<dbReference type="InterPro" id="IPR011009">
    <property type="entry name" value="Kinase-like_dom_sf"/>
</dbReference>
<evidence type="ECO:0000256" key="3">
    <source>
        <dbReference type="ARBA" id="ARBA00022692"/>
    </source>
</evidence>
<dbReference type="GO" id="GO:0016020">
    <property type="term" value="C:membrane"/>
    <property type="evidence" value="ECO:0007669"/>
    <property type="project" value="UniProtKB-SubCell"/>
</dbReference>